<dbReference type="OrthoDB" id="3187773at2759"/>
<evidence type="ECO:0000313" key="2">
    <source>
        <dbReference type="Proteomes" id="UP000636479"/>
    </source>
</evidence>
<gene>
    <name evidence="1" type="ORF">MIND_01337800</name>
</gene>
<accession>A0A8H6S072</accession>
<organism evidence="1 2">
    <name type="scientific">Mycena indigotica</name>
    <dbReference type="NCBI Taxonomy" id="2126181"/>
    <lineage>
        <taxon>Eukaryota</taxon>
        <taxon>Fungi</taxon>
        <taxon>Dikarya</taxon>
        <taxon>Basidiomycota</taxon>
        <taxon>Agaricomycotina</taxon>
        <taxon>Agaricomycetes</taxon>
        <taxon>Agaricomycetidae</taxon>
        <taxon>Agaricales</taxon>
        <taxon>Marasmiineae</taxon>
        <taxon>Mycenaceae</taxon>
        <taxon>Mycena</taxon>
    </lineage>
</organism>
<sequence>MDKDVDLDDEIEHLSVFHSAVASFYSPSDPSGIRGMKRERIQCTPSWRKHGPRRDCAFIVDDDDAPGFAGMSVVRIRLLFSFTRNGVYHPCAVVQWFKKVGRRPDPQTEMWIVEPEVK</sequence>
<evidence type="ECO:0000313" key="1">
    <source>
        <dbReference type="EMBL" id="KAF7290241.1"/>
    </source>
</evidence>
<dbReference type="Proteomes" id="UP000636479">
    <property type="component" value="Unassembled WGS sequence"/>
</dbReference>
<proteinExistence type="predicted"/>
<dbReference type="RefSeq" id="XP_037213819.1">
    <property type="nucleotide sequence ID" value="XM_037369823.1"/>
</dbReference>
<dbReference type="GeneID" id="59352339"/>
<comment type="caution">
    <text evidence="1">The sequence shown here is derived from an EMBL/GenBank/DDBJ whole genome shotgun (WGS) entry which is preliminary data.</text>
</comment>
<dbReference type="AlphaFoldDB" id="A0A8H6S072"/>
<protein>
    <submittedName>
        <fullName evidence="1">C2H2-type domain-containing protein</fullName>
    </submittedName>
</protein>
<name>A0A8H6S072_9AGAR</name>
<reference evidence="1" key="1">
    <citation type="submission" date="2020-05" db="EMBL/GenBank/DDBJ databases">
        <title>Mycena genomes resolve the evolution of fungal bioluminescence.</title>
        <authorList>
            <person name="Tsai I.J."/>
        </authorList>
    </citation>
    <scope>NUCLEOTIDE SEQUENCE</scope>
    <source>
        <strain evidence="1">171206Taipei</strain>
    </source>
</reference>
<dbReference type="EMBL" id="JACAZF010000015">
    <property type="protein sequence ID" value="KAF7290241.1"/>
    <property type="molecule type" value="Genomic_DNA"/>
</dbReference>
<keyword evidence="2" id="KW-1185">Reference proteome</keyword>